<evidence type="ECO:0000313" key="2">
    <source>
        <dbReference type="Proteomes" id="UP001497623"/>
    </source>
</evidence>
<reference evidence="1 2" key="1">
    <citation type="submission" date="2024-05" db="EMBL/GenBank/DDBJ databases">
        <authorList>
            <person name="Wallberg A."/>
        </authorList>
    </citation>
    <scope>NUCLEOTIDE SEQUENCE [LARGE SCALE GENOMIC DNA]</scope>
</reference>
<dbReference type="AlphaFoldDB" id="A0AAV2SJ29"/>
<accession>A0AAV2SJ29</accession>
<dbReference type="EMBL" id="CAXKWB010072220">
    <property type="protein sequence ID" value="CAL4196046.1"/>
    <property type="molecule type" value="Genomic_DNA"/>
</dbReference>
<name>A0AAV2SJ29_MEGNR</name>
<organism evidence="1 2">
    <name type="scientific">Meganyctiphanes norvegica</name>
    <name type="common">Northern krill</name>
    <name type="synonym">Thysanopoda norvegica</name>
    <dbReference type="NCBI Taxonomy" id="48144"/>
    <lineage>
        <taxon>Eukaryota</taxon>
        <taxon>Metazoa</taxon>
        <taxon>Ecdysozoa</taxon>
        <taxon>Arthropoda</taxon>
        <taxon>Crustacea</taxon>
        <taxon>Multicrustacea</taxon>
        <taxon>Malacostraca</taxon>
        <taxon>Eumalacostraca</taxon>
        <taxon>Eucarida</taxon>
        <taxon>Euphausiacea</taxon>
        <taxon>Euphausiidae</taxon>
        <taxon>Meganyctiphanes</taxon>
    </lineage>
</organism>
<protein>
    <submittedName>
        <fullName evidence="1">Uncharacterized protein</fullName>
    </submittedName>
</protein>
<feature type="non-terminal residue" evidence="1">
    <location>
        <position position="1"/>
    </location>
</feature>
<proteinExistence type="predicted"/>
<sequence>LLTYKTPALSTLEYHGLKRETLPQNSGKITKKPNRRRNTWPEISNKDHLNDLSLSEASISFGNKAKSCFRIKRFFKQMMKQMKAITKVIQNKVSRMMQQIKVIIKVIQNKVSPLMKYLPVFISIAVLALALSDVATDA</sequence>
<keyword evidence="2" id="KW-1185">Reference proteome</keyword>
<evidence type="ECO:0000313" key="1">
    <source>
        <dbReference type="EMBL" id="CAL4196046.1"/>
    </source>
</evidence>
<comment type="caution">
    <text evidence="1">The sequence shown here is derived from an EMBL/GenBank/DDBJ whole genome shotgun (WGS) entry which is preliminary data.</text>
</comment>
<feature type="non-terminal residue" evidence="1">
    <location>
        <position position="138"/>
    </location>
</feature>
<gene>
    <name evidence="1" type="ORF">MNOR_LOCUS37111</name>
</gene>
<dbReference type="Proteomes" id="UP001497623">
    <property type="component" value="Unassembled WGS sequence"/>
</dbReference>